<keyword evidence="4 12" id="KW-0812">Transmembrane</keyword>
<dbReference type="InterPro" id="IPR017871">
    <property type="entry name" value="ABC_transporter-like_CS"/>
</dbReference>
<feature type="transmembrane region" description="Helical" evidence="12">
    <location>
        <begin position="311"/>
        <end position="329"/>
    </location>
</feature>
<dbReference type="Pfam" id="PF00005">
    <property type="entry name" value="ABC_tran"/>
    <property type="match status" value="2"/>
</dbReference>
<accession>A0A0Q3R2G2</accession>
<evidence type="ECO:0000313" key="15">
    <source>
        <dbReference type="EMBL" id="KQK07666.1"/>
    </source>
</evidence>
<dbReference type="GO" id="GO:0140359">
    <property type="term" value="F:ABC-type transporter activity"/>
    <property type="evidence" value="ECO:0007669"/>
    <property type="project" value="InterPro"/>
</dbReference>
<comment type="similarity">
    <text evidence="2">Belongs to the ABC transporter superfamily. ABCB family. Multidrug resistance exporter (TC 3.A.1.201) subfamily.</text>
</comment>
<feature type="transmembrane region" description="Helical" evidence="12">
    <location>
        <begin position="835"/>
        <end position="860"/>
    </location>
</feature>
<dbReference type="PANTHER" id="PTHR43394">
    <property type="entry name" value="ATP-DEPENDENT PERMEASE MDL1, MITOCHONDRIAL"/>
    <property type="match status" value="1"/>
</dbReference>
<evidence type="ECO:0000256" key="11">
    <source>
        <dbReference type="SAM" id="MobiDB-lite"/>
    </source>
</evidence>
<dbReference type="Pfam" id="PF00664">
    <property type="entry name" value="ABC_membrane"/>
    <property type="match status" value="2"/>
</dbReference>
<evidence type="ECO:0000256" key="9">
    <source>
        <dbReference type="ARBA" id="ARBA00023136"/>
    </source>
</evidence>
<dbReference type="GO" id="GO:0005886">
    <property type="term" value="C:plasma membrane"/>
    <property type="evidence" value="ECO:0000318"/>
    <property type="project" value="GO_Central"/>
</dbReference>
<proteinExistence type="inferred from homology"/>
<feature type="transmembrane region" description="Helical" evidence="12">
    <location>
        <begin position="702"/>
        <end position="726"/>
    </location>
</feature>
<evidence type="ECO:0000256" key="10">
    <source>
        <dbReference type="ARBA" id="ARBA00023180"/>
    </source>
</evidence>
<evidence type="ECO:0000256" key="2">
    <source>
        <dbReference type="ARBA" id="ARBA00007577"/>
    </source>
</evidence>
<feature type="transmembrane region" description="Helical" evidence="12">
    <location>
        <begin position="275"/>
        <end position="299"/>
    </location>
</feature>
<feature type="compositionally biased region" description="Polar residues" evidence="11">
    <location>
        <begin position="649"/>
        <end position="664"/>
    </location>
</feature>
<feature type="domain" description="ABC transmembrane type-1" evidence="14">
    <location>
        <begin position="52"/>
        <end position="340"/>
    </location>
</feature>
<dbReference type="PROSITE" id="PS50893">
    <property type="entry name" value="ABC_TRANSPORTER_2"/>
    <property type="match status" value="2"/>
</dbReference>
<evidence type="ECO:0000256" key="3">
    <source>
        <dbReference type="ARBA" id="ARBA00022448"/>
    </source>
</evidence>
<gene>
    <name evidence="16" type="primary">LOC100827568</name>
    <name evidence="15" type="ORF">BRADI_2g36897v3</name>
</gene>
<dbReference type="OrthoDB" id="6500128at2759"/>
<keyword evidence="5" id="KW-0677">Repeat</keyword>
<keyword evidence="9 12" id="KW-0472">Membrane</keyword>
<evidence type="ECO:0000256" key="7">
    <source>
        <dbReference type="ARBA" id="ARBA00022840"/>
    </source>
</evidence>
<dbReference type="GO" id="GO:0042626">
    <property type="term" value="F:ATPase-coupled transmembrane transporter activity"/>
    <property type="evidence" value="ECO:0000318"/>
    <property type="project" value="GO_Central"/>
</dbReference>
<dbReference type="AlphaFoldDB" id="A0A0Q3R2G2"/>
<evidence type="ECO:0000259" key="13">
    <source>
        <dbReference type="PROSITE" id="PS50893"/>
    </source>
</evidence>
<dbReference type="CDD" id="cd18577">
    <property type="entry name" value="ABC_6TM_Pgp_ABCB1_D1_like"/>
    <property type="match status" value="1"/>
</dbReference>
<organism evidence="15">
    <name type="scientific">Brachypodium distachyon</name>
    <name type="common">Purple false brome</name>
    <name type="synonym">Trachynia distachya</name>
    <dbReference type="NCBI Taxonomy" id="15368"/>
    <lineage>
        <taxon>Eukaryota</taxon>
        <taxon>Viridiplantae</taxon>
        <taxon>Streptophyta</taxon>
        <taxon>Embryophyta</taxon>
        <taxon>Tracheophyta</taxon>
        <taxon>Spermatophyta</taxon>
        <taxon>Magnoliopsida</taxon>
        <taxon>Liliopsida</taxon>
        <taxon>Poales</taxon>
        <taxon>Poaceae</taxon>
        <taxon>BOP clade</taxon>
        <taxon>Pooideae</taxon>
        <taxon>Stipodae</taxon>
        <taxon>Brachypodieae</taxon>
        <taxon>Brachypodium</taxon>
    </lineage>
</organism>
<evidence type="ECO:0000256" key="8">
    <source>
        <dbReference type="ARBA" id="ARBA00022989"/>
    </source>
</evidence>
<sequence>MSESSRAFEVNVPSSSEPAVPAGGKKKKGGGGSVAFHRLFAFADGGDAALMLLGALGAVANGAALPLMTVLFAGLVDAFGGAAAGTGDVMARVSQVSLDFVYLAVASAVASFVQVTCWMITGERQAARIRNLYLKTILRQEVAFFDMYASTGEVVGRMSGDTVLIQDAMGEKVGKFIQLLVTFLGGFAVAFAQGWLLTLVMLATIPPLVVSGAVMSSVVARMASLGQAAYADASVVVEQTVGSIRTVASFTGEKKAVEKYNKSLKSAYSSGVREGLAAGVGMGTVMVLLFCGYSLGIWYGAKLILEKGYTGAQVMNVIFAVLTGSLALGQASPSMKAFAGGQAAAYKMFQTINREPEIDAYSTAGRKLDDIQGDIEFRDVYFSYPTRPDEQIFRGFSLAIQSGTTIALVGQSGSGKSTVISLIERFYDPQLGEVLIDGMNIKELQLRWIRSKIGLVSQEPVLFAASIRDNIAYGKDNATNQEIRAAAELANASKFIDKLPQGFATSVGEHGTQLSGGQKQRIAIARAILKDPKILLLDEATSALDTESERIVQEALDRVITNRTTVIVAHRLSTVRNADTIAVIHRGSIVEKGPHHDLLRDPEGSYSQLIRLQETSHTSEGANYQNKSGRKGDSGIHFGKQSSADRSRSQTISRDNGSSHSFSASFGIPLETDVQDSSNKIVEEIPQEVPLSRLASLNKPEISVLILGSIASAISGVIFPIFAILLSNVIKAFYEPPQMLKKDAEFWSSMFLVFGAVYFLSLPLGSYLFSVAGCKLIRRIRLMTFEKVVNMEIGWFDHPENSSGSIGARLSADAAKVRGLVGDTLQLVVQNSATLVAGLVIAFVSNWELSLIILALIPLIGLNGWIQMKFIQGFSADAKMMYEEASQVANDAVGSIRTVASFSAEEKVMDLYKKKCEGPLRTGIRTGIISGICFGVSFFLLFGVYAASFYAGARLVEDKKTTFPKVFRVFLALTMAAIGVSHTSTLTTDSSEARSAVSSIFAIMDRKSTIDPSDDAGVSLEPLQGDIEFRHVRFRYPTRPDVQIFEDLCLTIQSGKTVALVGESGSGKSTAISLLQRFYDPDAGHILVDGVDIQNFNLRWLRQQMGLVSQEPSLFNDTIRANIAYGKEGQATEPEIISAAKLANAHEFISSLHQGYETVVGERGAQLSGGQKQRVAIARAVAKDPRILLLDEATSALDAGSERAVQDALDRAAAGRTTVVVAHRLSTVRAADVIAVVKDGAIVERGTHDALVAVRGGAYASLVALHSAADASPSSL</sequence>
<dbReference type="SMART" id="SM00382">
    <property type="entry name" value="AAA"/>
    <property type="match status" value="2"/>
</dbReference>
<dbReference type="KEGG" id="bdi:100827568"/>
<evidence type="ECO:0000256" key="6">
    <source>
        <dbReference type="ARBA" id="ARBA00022741"/>
    </source>
</evidence>
<dbReference type="FunFam" id="3.40.50.300:FF:000066">
    <property type="entry name" value="ABC transporter B family member 1"/>
    <property type="match status" value="2"/>
</dbReference>
<dbReference type="EMBL" id="CM000881">
    <property type="protein sequence ID" value="KQK07666.1"/>
    <property type="molecule type" value="Genomic_DNA"/>
</dbReference>
<protein>
    <recommendedName>
        <fullName evidence="18">MDR-like ABC transporter</fullName>
    </recommendedName>
</protein>
<dbReference type="GO" id="GO:0010328">
    <property type="term" value="F:auxin influx transmembrane transporter activity"/>
    <property type="evidence" value="ECO:0007669"/>
    <property type="project" value="UniProtKB-ARBA"/>
</dbReference>
<dbReference type="PROSITE" id="PS00211">
    <property type="entry name" value="ABC_TRANSPORTER_1"/>
    <property type="match status" value="2"/>
</dbReference>
<dbReference type="FunFam" id="1.20.1560.10:FF:000009">
    <property type="entry name" value="ABC transporter B family member 1"/>
    <property type="match status" value="1"/>
</dbReference>
<feature type="transmembrane region" description="Helical" evidence="12">
    <location>
        <begin position="199"/>
        <end position="220"/>
    </location>
</feature>
<feature type="domain" description="ABC transporter" evidence="13">
    <location>
        <begin position="375"/>
        <end position="611"/>
    </location>
</feature>
<evidence type="ECO:0000313" key="17">
    <source>
        <dbReference type="Proteomes" id="UP000008810"/>
    </source>
</evidence>
<dbReference type="GO" id="GO:0016887">
    <property type="term" value="F:ATP hydrolysis activity"/>
    <property type="evidence" value="ECO:0007669"/>
    <property type="project" value="InterPro"/>
</dbReference>
<dbReference type="InterPro" id="IPR003593">
    <property type="entry name" value="AAA+_ATPase"/>
</dbReference>
<name>A0A0Q3R2G2_BRADI</name>
<dbReference type="InterPro" id="IPR027417">
    <property type="entry name" value="P-loop_NTPase"/>
</dbReference>
<feature type="transmembrane region" description="Helical" evidence="12">
    <location>
        <begin position="928"/>
        <end position="953"/>
    </location>
</feature>
<dbReference type="InterPro" id="IPR036640">
    <property type="entry name" value="ABC1_TM_sf"/>
</dbReference>
<dbReference type="ExpressionAtlas" id="A0A0Q3R2G2">
    <property type="expression patterns" value="baseline and differential"/>
</dbReference>
<dbReference type="CDD" id="cd03249">
    <property type="entry name" value="ABC_MTABC3_MDL1_MDL2"/>
    <property type="match status" value="2"/>
</dbReference>
<reference evidence="15 16" key="1">
    <citation type="journal article" date="2010" name="Nature">
        <title>Genome sequencing and analysis of the model grass Brachypodium distachyon.</title>
        <authorList>
            <consortium name="International Brachypodium Initiative"/>
        </authorList>
    </citation>
    <scope>NUCLEOTIDE SEQUENCE [LARGE SCALE GENOMIC DNA]</scope>
    <source>
        <strain evidence="15 16">Bd21</strain>
    </source>
</reference>
<dbReference type="Proteomes" id="UP000008810">
    <property type="component" value="Chromosome 2"/>
</dbReference>
<keyword evidence="8 12" id="KW-1133">Transmembrane helix</keyword>
<keyword evidence="17" id="KW-1185">Reference proteome</keyword>
<dbReference type="Gramene" id="KQK07666">
    <property type="protein sequence ID" value="KQK07666"/>
    <property type="gene ID" value="BRADI_2g36897v3"/>
</dbReference>
<evidence type="ECO:0000256" key="4">
    <source>
        <dbReference type="ARBA" id="ARBA00022692"/>
    </source>
</evidence>
<dbReference type="SUPFAM" id="SSF90123">
    <property type="entry name" value="ABC transporter transmembrane region"/>
    <property type="match status" value="2"/>
</dbReference>
<dbReference type="GeneID" id="100827568"/>
<dbReference type="FunFam" id="1.20.1560.10:FF:000044">
    <property type="entry name" value="ABC transporter B family member 9"/>
    <property type="match status" value="1"/>
</dbReference>
<dbReference type="GO" id="GO:0010329">
    <property type="term" value="F:auxin efflux transmembrane transporter activity"/>
    <property type="evidence" value="ECO:0007669"/>
    <property type="project" value="UniProtKB-ARBA"/>
</dbReference>
<evidence type="ECO:0000256" key="12">
    <source>
        <dbReference type="SAM" id="Phobius"/>
    </source>
</evidence>
<feature type="region of interest" description="Disordered" evidence="11">
    <location>
        <begin position="615"/>
        <end position="664"/>
    </location>
</feature>
<dbReference type="PANTHER" id="PTHR43394:SF16">
    <property type="entry name" value="ABC TRANSPORTER B FAMILY MEMBER 4-LIKE ISOFORM X1"/>
    <property type="match status" value="1"/>
</dbReference>
<dbReference type="CDD" id="cd18578">
    <property type="entry name" value="ABC_6TM_Pgp_ABCB1_D2_like"/>
    <property type="match status" value="1"/>
</dbReference>
<dbReference type="Gene3D" id="1.20.1560.10">
    <property type="entry name" value="ABC transporter type 1, transmembrane domain"/>
    <property type="match status" value="1"/>
</dbReference>
<keyword evidence="6" id="KW-0547">Nucleotide-binding</keyword>
<evidence type="ECO:0000259" key="14">
    <source>
        <dbReference type="PROSITE" id="PS50929"/>
    </source>
</evidence>
<feature type="transmembrane region" description="Helical" evidence="12">
    <location>
        <begin position="100"/>
        <end position="120"/>
    </location>
</feature>
<dbReference type="InterPro" id="IPR003439">
    <property type="entry name" value="ABC_transporter-like_ATP-bd"/>
</dbReference>
<evidence type="ECO:0000256" key="5">
    <source>
        <dbReference type="ARBA" id="ARBA00022737"/>
    </source>
</evidence>
<dbReference type="RefSeq" id="XP_003566602.1">
    <property type="nucleotide sequence ID" value="XM_003566554.4"/>
</dbReference>
<comment type="subcellular location">
    <subcellularLocation>
        <location evidence="1">Cell membrane</location>
        <topology evidence="1">Multi-pass membrane protein</topology>
    </subcellularLocation>
</comment>
<keyword evidence="10" id="KW-0325">Glycoprotein</keyword>
<feature type="transmembrane region" description="Helical" evidence="12">
    <location>
        <begin position="176"/>
        <end position="193"/>
    </location>
</feature>
<dbReference type="GO" id="GO:0005524">
    <property type="term" value="F:ATP binding"/>
    <property type="evidence" value="ECO:0007669"/>
    <property type="project" value="UniProtKB-KW"/>
</dbReference>
<evidence type="ECO:0000313" key="16">
    <source>
        <dbReference type="EnsemblPlants" id="KQK07666"/>
    </source>
</evidence>
<keyword evidence="3" id="KW-0813">Transport</keyword>
<dbReference type="EnsemblPlants" id="KQK07666">
    <property type="protein sequence ID" value="KQK07666"/>
    <property type="gene ID" value="BRADI_2g36897v3"/>
</dbReference>
<reference evidence="15" key="2">
    <citation type="submission" date="2017-06" db="EMBL/GenBank/DDBJ databases">
        <title>WGS assembly of Brachypodium distachyon.</title>
        <authorList>
            <consortium name="The International Brachypodium Initiative"/>
            <person name="Lucas S."/>
            <person name="Harmon-Smith M."/>
            <person name="Lail K."/>
            <person name="Tice H."/>
            <person name="Grimwood J."/>
            <person name="Bruce D."/>
            <person name="Barry K."/>
            <person name="Shu S."/>
            <person name="Lindquist E."/>
            <person name="Wang M."/>
            <person name="Pitluck S."/>
            <person name="Vogel J.P."/>
            <person name="Garvin D.F."/>
            <person name="Mockler T.C."/>
            <person name="Schmutz J."/>
            <person name="Rokhsar D."/>
            <person name="Bevan M.W."/>
        </authorList>
    </citation>
    <scope>NUCLEOTIDE SEQUENCE</scope>
    <source>
        <strain evidence="15">Bd21</strain>
    </source>
</reference>
<dbReference type="SUPFAM" id="SSF52540">
    <property type="entry name" value="P-loop containing nucleoside triphosphate hydrolases"/>
    <property type="match status" value="2"/>
</dbReference>
<feature type="transmembrane region" description="Helical" evidence="12">
    <location>
        <begin position="746"/>
        <end position="769"/>
    </location>
</feature>
<evidence type="ECO:0008006" key="18">
    <source>
        <dbReference type="Google" id="ProtNLM"/>
    </source>
</evidence>
<dbReference type="PROSITE" id="PS50929">
    <property type="entry name" value="ABC_TM1F"/>
    <property type="match status" value="2"/>
</dbReference>
<dbReference type="Gene3D" id="3.40.50.300">
    <property type="entry name" value="P-loop containing nucleotide triphosphate hydrolases"/>
    <property type="match status" value="2"/>
</dbReference>
<keyword evidence="7" id="KW-0067">ATP-binding</keyword>
<feature type="region of interest" description="Disordered" evidence="11">
    <location>
        <begin position="1"/>
        <end position="30"/>
    </location>
</feature>
<dbReference type="InterPro" id="IPR011527">
    <property type="entry name" value="ABC1_TM_dom"/>
</dbReference>
<feature type="compositionally biased region" description="Polar residues" evidence="11">
    <location>
        <begin position="615"/>
        <end position="627"/>
    </location>
</feature>
<feature type="domain" description="ABC transmembrane type-1" evidence="14">
    <location>
        <begin position="706"/>
        <end position="992"/>
    </location>
</feature>
<dbReference type="InterPro" id="IPR039421">
    <property type="entry name" value="Type_1_exporter"/>
</dbReference>
<reference evidence="16" key="3">
    <citation type="submission" date="2018-08" db="UniProtKB">
        <authorList>
            <consortium name="EnsemblPlants"/>
        </authorList>
    </citation>
    <scope>IDENTIFICATION</scope>
    <source>
        <strain evidence="16">cv. Bd21</strain>
    </source>
</reference>
<feature type="domain" description="ABC transporter" evidence="13">
    <location>
        <begin position="1027"/>
        <end position="1264"/>
    </location>
</feature>
<evidence type="ECO:0000256" key="1">
    <source>
        <dbReference type="ARBA" id="ARBA00004651"/>
    </source>
</evidence>